<dbReference type="AlphaFoldDB" id="A0A2P2IIY6"/>
<reference evidence="1" key="1">
    <citation type="submission" date="2018-02" db="EMBL/GenBank/DDBJ databases">
        <title>Rhizophora mucronata_Transcriptome.</title>
        <authorList>
            <person name="Meera S.P."/>
            <person name="Sreeshan A."/>
            <person name="Augustine A."/>
        </authorList>
    </citation>
    <scope>NUCLEOTIDE SEQUENCE</scope>
    <source>
        <tissue evidence="1">Leaf</tissue>
    </source>
</reference>
<accession>A0A2P2IIY6</accession>
<evidence type="ECO:0000313" key="1">
    <source>
        <dbReference type="EMBL" id="MBW81172.1"/>
    </source>
</evidence>
<organism evidence="1">
    <name type="scientific">Rhizophora mucronata</name>
    <name type="common">Asiatic mangrove</name>
    <dbReference type="NCBI Taxonomy" id="61149"/>
    <lineage>
        <taxon>Eukaryota</taxon>
        <taxon>Viridiplantae</taxon>
        <taxon>Streptophyta</taxon>
        <taxon>Embryophyta</taxon>
        <taxon>Tracheophyta</taxon>
        <taxon>Spermatophyta</taxon>
        <taxon>Magnoliopsida</taxon>
        <taxon>eudicotyledons</taxon>
        <taxon>Gunneridae</taxon>
        <taxon>Pentapetalae</taxon>
        <taxon>rosids</taxon>
        <taxon>fabids</taxon>
        <taxon>Malpighiales</taxon>
        <taxon>Rhizophoraceae</taxon>
        <taxon>Rhizophora</taxon>
    </lineage>
</organism>
<protein>
    <submittedName>
        <fullName evidence="1">Uncharacterized protein</fullName>
    </submittedName>
</protein>
<proteinExistence type="predicted"/>
<dbReference type="EMBL" id="GGEC01000689">
    <property type="protein sequence ID" value="MBW81172.1"/>
    <property type="molecule type" value="Transcribed_RNA"/>
</dbReference>
<sequence>MLYHLPNLCFSVLHFSLLESCGSNDPHIAESSYLGFLQ</sequence>
<name>A0A2P2IIY6_RHIMU</name>